<dbReference type="GO" id="GO:0071555">
    <property type="term" value="P:cell wall organization"/>
    <property type="evidence" value="ECO:0007669"/>
    <property type="project" value="UniProtKB-KW"/>
</dbReference>
<keyword evidence="9" id="KW-1185">Reference proteome</keyword>
<evidence type="ECO:0000313" key="8">
    <source>
        <dbReference type="EMBL" id="SEP80266.1"/>
    </source>
</evidence>
<keyword evidence="6 7" id="KW-0961">Cell wall biogenesis/degradation</keyword>
<dbReference type="PROSITE" id="PS00923">
    <property type="entry name" value="ASP_GLU_RACEMASE_1"/>
    <property type="match status" value="1"/>
</dbReference>
<dbReference type="InterPro" id="IPR018187">
    <property type="entry name" value="Asp/Glu_racemase_AS_1"/>
</dbReference>
<feature type="active site" description="Proton donor/acceptor" evidence="7">
    <location>
        <position position="197"/>
    </location>
</feature>
<evidence type="ECO:0000256" key="6">
    <source>
        <dbReference type="ARBA" id="ARBA00023316"/>
    </source>
</evidence>
<dbReference type="InterPro" id="IPR004391">
    <property type="entry name" value="Glu_race"/>
</dbReference>
<dbReference type="OrthoDB" id="9801055at2"/>
<dbReference type="NCBIfam" id="TIGR00067">
    <property type="entry name" value="glut_race"/>
    <property type="match status" value="1"/>
</dbReference>
<feature type="binding site" evidence="7">
    <location>
        <begin position="198"/>
        <end position="199"/>
    </location>
    <ligand>
        <name>substrate</name>
    </ligand>
</feature>
<organism evidence="8 9">
    <name type="scientific">Neolewinella agarilytica</name>
    <dbReference type="NCBI Taxonomy" id="478744"/>
    <lineage>
        <taxon>Bacteria</taxon>
        <taxon>Pseudomonadati</taxon>
        <taxon>Bacteroidota</taxon>
        <taxon>Saprospiria</taxon>
        <taxon>Saprospirales</taxon>
        <taxon>Lewinellaceae</taxon>
        <taxon>Neolewinella</taxon>
    </lineage>
</organism>
<sequence length="292" mass="31370">MQPATRNLQPATRNLQPATCTIGVFDSGIGGLSVANAISGLLPRESILYVADNARAPYGPQPAESILAYSHEITRWLIATGAKMIVVACNTATSIAIDSLRERFPEIPFVGLEPAVKPAAAGRRVGVLATAATLNSPRYLALKERYLADRPIYENPCVGLVPLIEQESSGSQVLAAKLHAILDPMLEDGLDTLVLGCTHYPMIREDIQAVCGSGVTIIDPAPAAARQVRRLLQEHDLEVEASPSLLSGNFPCTRVRAHDFFATGSSQPLQRALLCLPSLNDHRRLLVPNQSL</sequence>
<feature type="binding site" evidence="7">
    <location>
        <begin position="90"/>
        <end position="91"/>
    </location>
    <ligand>
        <name>substrate</name>
    </ligand>
</feature>
<dbReference type="AlphaFoldDB" id="A0A1H9AU20"/>
<protein>
    <recommendedName>
        <fullName evidence="2 7">Glutamate racemase</fullName>
        <ecNumber evidence="2 7">5.1.1.3</ecNumber>
    </recommendedName>
</protein>
<dbReference type="EC" id="5.1.1.3" evidence="2 7"/>
<dbReference type="HAMAP" id="MF_00258">
    <property type="entry name" value="Glu_racemase"/>
    <property type="match status" value="1"/>
</dbReference>
<comment type="function">
    <text evidence="7">Provides the (R)-glutamate required for cell wall biosynthesis.</text>
</comment>
<proteinExistence type="inferred from homology"/>
<keyword evidence="4 7" id="KW-0573">Peptidoglycan synthesis</keyword>
<reference evidence="9" key="1">
    <citation type="submission" date="2016-10" db="EMBL/GenBank/DDBJ databases">
        <authorList>
            <person name="Varghese N."/>
            <person name="Submissions S."/>
        </authorList>
    </citation>
    <scope>NUCLEOTIDE SEQUENCE [LARGE SCALE GENOMIC DNA]</scope>
    <source>
        <strain evidence="9">DSM 24740</strain>
    </source>
</reference>
<dbReference type="FunCoup" id="A0A1H9AU20">
    <property type="interactions" value="207"/>
</dbReference>
<dbReference type="UniPathway" id="UPA00219"/>
<comment type="catalytic activity">
    <reaction evidence="1 7">
        <text>L-glutamate = D-glutamate</text>
        <dbReference type="Rhea" id="RHEA:12813"/>
        <dbReference type="ChEBI" id="CHEBI:29985"/>
        <dbReference type="ChEBI" id="CHEBI:29986"/>
        <dbReference type="EC" id="5.1.1.3"/>
    </reaction>
</comment>
<dbReference type="GO" id="GO:0009252">
    <property type="term" value="P:peptidoglycan biosynthetic process"/>
    <property type="evidence" value="ECO:0007669"/>
    <property type="project" value="UniProtKB-UniRule"/>
</dbReference>
<evidence type="ECO:0000256" key="3">
    <source>
        <dbReference type="ARBA" id="ARBA00022960"/>
    </source>
</evidence>
<dbReference type="Proteomes" id="UP000199021">
    <property type="component" value="Unassembled WGS sequence"/>
</dbReference>
<dbReference type="InParanoid" id="A0A1H9AU20"/>
<dbReference type="GO" id="GO:0008360">
    <property type="term" value="P:regulation of cell shape"/>
    <property type="evidence" value="ECO:0007669"/>
    <property type="project" value="UniProtKB-KW"/>
</dbReference>
<dbReference type="InterPro" id="IPR033134">
    <property type="entry name" value="Asp/Glu_racemase_AS_2"/>
</dbReference>
<dbReference type="PANTHER" id="PTHR21198">
    <property type="entry name" value="GLUTAMATE RACEMASE"/>
    <property type="match status" value="1"/>
</dbReference>
<evidence type="ECO:0000313" key="9">
    <source>
        <dbReference type="Proteomes" id="UP000199021"/>
    </source>
</evidence>
<dbReference type="STRING" id="478744.SAMN05444359_102229"/>
<dbReference type="PANTHER" id="PTHR21198:SF2">
    <property type="entry name" value="GLUTAMATE RACEMASE"/>
    <property type="match status" value="1"/>
</dbReference>
<dbReference type="InterPro" id="IPR015942">
    <property type="entry name" value="Asp/Glu/hydantoin_racemase"/>
</dbReference>
<dbReference type="InterPro" id="IPR001920">
    <property type="entry name" value="Asp/Glu_race"/>
</dbReference>
<feature type="active site" description="Proton donor/acceptor" evidence="7">
    <location>
        <position position="89"/>
    </location>
</feature>
<feature type="binding site" evidence="7">
    <location>
        <begin position="58"/>
        <end position="59"/>
    </location>
    <ligand>
        <name>substrate</name>
    </ligand>
</feature>
<dbReference type="RefSeq" id="WP_090165407.1">
    <property type="nucleotide sequence ID" value="NZ_FOFB01000002.1"/>
</dbReference>
<dbReference type="PROSITE" id="PS00924">
    <property type="entry name" value="ASP_GLU_RACEMASE_2"/>
    <property type="match status" value="1"/>
</dbReference>
<accession>A0A1H9AU20</accession>
<name>A0A1H9AU20_9BACT</name>
<evidence type="ECO:0000256" key="5">
    <source>
        <dbReference type="ARBA" id="ARBA00023235"/>
    </source>
</evidence>
<comment type="similarity">
    <text evidence="7">Belongs to the aspartate/glutamate racemases family.</text>
</comment>
<evidence type="ECO:0000256" key="7">
    <source>
        <dbReference type="HAMAP-Rule" id="MF_00258"/>
    </source>
</evidence>
<evidence type="ECO:0000256" key="1">
    <source>
        <dbReference type="ARBA" id="ARBA00001602"/>
    </source>
</evidence>
<evidence type="ECO:0000256" key="4">
    <source>
        <dbReference type="ARBA" id="ARBA00022984"/>
    </source>
</evidence>
<evidence type="ECO:0000256" key="2">
    <source>
        <dbReference type="ARBA" id="ARBA00013090"/>
    </source>
</evidence>
<comment type="pathway">
    <text evidence="7">Cell wall biogenesis; peptidoglycan biosynthesis.</text>
</comment>
<dbReference type="EMBL" id="FOFB01000002">
    <property type="protein sequence ID" value="SEP80266.1"/>
    <property type="molecule type" value="Genomic_DNA"/>
</dbReference>
<dbReference type="SUPFAM" id="SSF53681">
    <property type="entry name" value="Aspartate/glutamate racemase"/>
    <property type="match status" value="2"/>
</dbReference>
<feature type="binding site" evidence="7">
    <location>
        <begin position="26"/>
        <end position="27"/>
    </location>
    <ligand>
        <name>substrate</name>
    </ligand>
</feature>
<keyword evidence="5 7" id="KW-0413">Isomerase</keyword>
<keyword evidence="3 7" id="KW-0133">Cell shape</keyword>
<dbReference type="Pfam" id="PF01177">
    <property type="entry name" value="Asp_Glu_race"/>
    <property type="match status" value="1"/>
</dbReference>
<gene>
    <name evidence="7" type="primary">murI</name>
    <name evidence="8" type="ORF">SAMN05444359_102229</name>
</gene>
<dbReference type="GO" id="GO:0008881">
    <property type="term" value="F:glutamate racemase activity"/>
    <property type="evidence" value="ECO:0007669"/>
    <property type="project" value="UniProtKB-UniRule"/>
</dbReference>
<dbReference type="Gene3D" id="3.40.50.1860">
    <property type="match status" value="2"/>
</dbReference>